<dbReference type="Gene3D" id="3.10.350.10">
    <property type="entry name" value="LysM domain"/>
    <property type="match status" value="2"/>
</dbReference>
<evidence type="ECO:0000313" key="7">
    <source>
        <dbReference type="Proteomes" id="UP000321721"/>
    </source>
</evidence>
<dbReference type="RefSeq" id="WP_147099990.1">
    <property type="nucleotide sequence ID" value="NZ_VOOS01000003.1"/>
</dbReference>
<evidence type="ECO:0000256" key="3">
    <source>
        <dbReference type="ARBA" id="ARBA00022801"/>
    </source>
</evidence>
<dbReference type="InterPro" id="IPR051056">
    <property type="entry name" value="Glycosyl_Hydrolase_73"/>
</dbReference>
<feature type="domain" description="LysM" evidence="5">
    <location>
        <begin position="258"/>
        <end position="302"/>
    </location>
</feature>
<sequence length="307" mass="35208">MKKLISISFLIINTIVLIAQPAERRQTREEYIQKFKDIAVKEMHHSGVPASITLAQGILESGDGNSPLAVYGKNHFGIKCHSGWTGKTMYLDDDEKNECFRKYNDVYDSYKDHSEFLKTRNRYAFLFELKITDYKGWAKGLKKAGYATNPKYPDLLIGLIEKHKLYEYDNYAKVPPRKANKTKTSDVLIAKSTSRIVKLHNNIKYVLVSEGDNIQDIAKDFNMNTWQILKYNDLNKSDKVTSGEIIYLQPKKNKAKSDTHIVKEGETMRSISQLYGLKLKQLYKKNNIVLGSQPSVGTKLSLRKKVK</sequence>
<evidence type="ECO:0000256" key="4">
    <source>
        <dbReference type="ARBA" id="ARBA00032108"/>
    </source>
</evidence>
<dbReference type="SMART" id="SM00257">
    <property type="entry name" value="LysM"/>
    <property type="match status" value="2"/>
</dbReference>
<dbReference type="Gene3D" id="1.10.530.10">
    <property type="match status" value="1"/>
</dbReference>
<dbReference type="GO" id="GO:0004040">
    <property type="term" value="F:amidase activity"/>
    <property type="evidence" value="ECO:0007669"/>
    <property type="project" value="InterPro"/>
</dbReference>
<dbReference type="InterPro" id="IPR036779">
    <property type="entry name" value="LysM_dom_sf"/>
</dbReference>
<keyword evidence="2" id="KW-0081">Bacteriolytic enzyme</keyword>
<dbReference type="CDD" id="cd00118">
    <property type="entry name" value="LysM"/>
    <property type="match status" value="2"/>
</dbReference>
<comment type="caution">
    <text evidence="6">The sequence shown here is derived from an EMBL/GenBank/DDBJ whole genome shotgun (WGS) entry which is preliminary data.</text>
</comment>
<feature type="domain" description="LysM" evidence="5">
    <location>
        <begin position="204"/>
        <end position="248"/>
    </location>
</feature>
<dbReference type="Pfam" id="PF01832">
    <property type="entry name" value="Glucosaminidase"/>
    <property type="match status" value="1"/>
</dbReference>
<dbReference type="SMART" id="SM00047">
    <property type="entry name" value="LYZ2"/>
    <property type="match status" value="1"/>
</dbReference>
<dbReference type="EMBL" id="VOOS01000003">
    <property type="protein sequence ID" value="TXB65180.1"/>
    <property type="molecule type" value="Genomic_DNA"/>
</dbReference>
<organism evidence="6 7">
    <name type="scientific">Vicingus serpentipes</name>
    <dbReference type="NCBI Taxonomy" id="1926625"/>
    <lineage>
        <taxon>Bacteria</taxon>
        <taxon>Pseudomonadati</taxon>
        <taxon>Bacteroidota</taxon>
        <taxon>Flavobacteriia</taxon>
        <taxon>Flavobacteriales</taxon>
        <taxon>Vicingaceae</taxon>
        <taxon>Vicingus</taxon>
    </lineage>
</organism>
<dbReference type="GO" id="GO:0042742">
    <property type="term" value="P:defense response to bacterium"/>
    <property type="evidence" value="ECO:0007669"/>
    <property type="project" value="UniProtKB-KW"/>
</dbReference>
<dbReference type="GO" id="GO:0031640">
    <property type="term" value="P:killing of cells of another organism"/>
    <property type="evidence" value="ECO:0007669"/>
    <property type="project" value="UniProtKB-KW"/>
</dbReference>
<dbReference type="Pfam" id="PF01476">
    <property type="entry name" value="LysM"/>
    <property type="match status" value="2"/>
</dbReference>
<evidence type="ECO:0000313" key="6">
    <source>
        <dbReference type="EMBL" id="TXB65180.1"/>
    </source>
</evidence>
<evidence type="ECO:0000256" key="1">
    <source>
        <dbReference type="ARBA" id="ARBA00022529"/>
    </source>
</evidence>
<dbReference type="InterPro" id="IPR002901">
    <property type="entry name" value="MGlyc_endo_b_GlcNAc-like_dom"/>
</dbReference>
<gene>
    <name evidence="6" type="ORF">FRY74_07080</name>
</gene>
<protein>
    <recommendedName>
        <fullName evidence="4">Peptidoglycan hydrolase</fullName>
    </recommendedName>
</protein>
<evidence type="ECO:0000256" key="2">
    <source>
        <dbReference type="ARBA" id="ARBA00022638"/>
    </source>
</evidence>
<evidence type="ECO:0000259" key="5">
    <source>
        <dbReference type="PROSITE" id="PS51782"/>
    </source>
</evidence>
<dbReference type="AlphaFoldDB" id="A0A5C6RU43"/>
<name>A0A5C6RU43_9FLAO</name>
<dbReference type="PROSITE" id="PS51782">
    <property type="entry name" value="LYSM"/>
    <property type="match status" value="2"/>
</dbReference>
<keyword evidence="1" id="KW-0929">Antimicrobial</keyword>
<dbReference type="PANTHER" id="PTHR33308:SF9">
    <property type="entry name" value="PEPTIDOGLYCAN HYDROLASE FLGJ"/>
    <property type="match status" value="1"/>
</dbReference>
<dbReference type="SUPFAM" id="SSF54106">
    <property type="entry name" value="LysM domain"/>
    <property type="match status" value="2"/>
</dbReference>
<dbReference type="OrthoDB" id="977752at2"/>
<keyword evidence="7" id="KW-1185">Reference proteome</keyword>
<dbReference type="PANTHER" id="PTHR33308">
    <property type="entry name" value="PEPTIDOGLYCAN HYDROLASE FLGJ"/>
    <property type="match status" value="1"/>
</dbReference>
<accession>A0A5C6RU43</accession>
<dbReference type="InterPro" id="IPR018392">
    <property type="entry name" value="LysM"/>
</dbReference>
<reference evidence="6 7" key="1">
    <citation type="submission" date="2019-08" db="EMBL/GenBank/DDBJ databases">
        <title>Genome of Vicingus serpentipes NCIMB 15042.</title>
        <authorList>
            <person name="Bowman J.P."/>
        </authorList>
    </citation>
    <scope>NUCLEOTIDE SEQUENCE [LARGE SCALE GENOMIC DNA]</scope>
    <source>
        <strain evidence="6 7">NCIMB 15042</strain>
    </source>
</reference>
<proteinExistence type="predicted"/>
<dbReference type="Proteomes" id="UP000321721">
    <property type="component" value="Unassembled WGS sequence"/>
</dbReference>
<keyword evidence="3" id="KW-0378">Hydrolase</keyword>